<keyword evidence="2" id="KW-1185">Reference proteome</keyword>
<gene>
    <name evidence="1" type="ORF">K1718_11525</name>
</gene>
<protein>
    <submittedName>
        <fullName evidence="1">Uncharacterized protein</fullName>
    </submittedName>
</protein>
<name>A0ABY8FBF3_9HYPH</name>
<sequence>MADETEIFGAQVVLKQSDGSSILDATESLTAATIERYRLPAETVGEARKALEALGFRVVGDDGTTLSVEGSRAHFADVFGLEVGATQAGVAAHATRIPDDAQSFVADVIVPPKPSLFP</sequence>
<evidence type="ECO:0000313" key="2">
    <source>
        <dbReference type="Proteomes" id="UP001209803"/>
    </source>
</evidence>
<dbReference type="RefSeq" id="WP_152501052.1">
    <property type="nucleotide sequence ID" value="NZ_CP120863.1"/>
</dbReference>
<dbReference type="Proteomes" id="UP001209803">
    <property type="component" value="Chromosome"/>
</dbReference>
<dbReference type="EMBL" id="CP120863">
    <property type="protein sequence ID" value="WFE91959.1"/>
    <property type="molecule type" value="Genomic_DNA"/>
</dbReference>
<proteinExistence type="predicted"/>
<evidence type="ECO:0000313" key="1">
    <source>
        <dbReference type="EMBL" id="WFE91959.1"/>
    </source>
</evidence>
<accession>A0ABY8FBF3</accession>
<reference evidence="1 2" key="1">
    <citation type="submission" date="2023-03" db="EMBL/GenBank/DDBJ databases">
        <title>Roseibium porphyridii sp. nov. and Roseibium rhodosorbium sp. nov. isolated from marine algae, Porphyridium cruentum and Rhodosorus marinus, respectively.</title>
        <authorList>
            <person name="Lee M.W."/>
            <person name="Choi B.J."/>
            <person name="Lee J.K."/>
            <person name="Choi D.G."/>
            <person name="Baek J.H."/>
            <person name="Bayburt H."/>
            <person name="Kim J.M."/>
            <person name="Han D.M."/>
            <person name="Kim K.H."/>
            <person name="Jeon C.O."/>
        </authorList>
    </citation>
    <scope>NUCLEOTIDE SEQUENCE [LARGE SCALE GENOMIC DNA]</scope>
    <source>
        <strain evidence="1 2">KMA01</strain>
    </source>
</reference>
<organism evidence="1 2">
    <name type="scientific">Roseibium porphyridii</name>
    <dbReference type="NCBI Taxonomy" id="2866279"/>
    <lineage>
        <taxon>Bacteria</taxon>
        <taxon>Pseudomonadati</taxon>
        <taxon>Pseudomonadota</taxon>
        <taxon>Alphaproteobacteria</taxon>
        <taxon>Hyphomicrobiales</taxon>
        <taxon>Stappiaceae</taxon>
        <taxon>Roseibium</taxon>
    </lineage>
</organism>